<dbReference type="InterPro" id="IPR001054">
    <property type="entry name" value="A/G_cyclase"/>
</dbReference>
<dbReference type="Proteomes" id="UP001607303">
    <property type="component" value="Unassembled WGS sequence"/>
</dbReference>
<comment type="function">
    <text evidence="8">May be involved in the reorganization of actin cytoskeleton mediated by RND1, RND2 and RND3. Promotes RHOA activation mediated by GNA12 and GNA13.</text>
</comment>
<comment type="subunit">
    <text evidence="9">Interacts with GNA12, GNA13, RND1, RND2 and RND3.</text>
</comment>
<keyword evidence="4" id="KW-0067">ATP-binding</keyword>
<feature type="non-terminal residue" evidence="17">
    <location>
        <position position="2352"/>
    </location>
</feature>
<evidence type="ECO:0000256" key="4">
    <source>
        <dbReference type="ARBA" id="ARBA00022840"/>
    </source>
</evidence>
<dbReference type="GO" id="GO:0016829">
    <property type="term" value="F:lyase activity"/>
    <property type="evidence" value="ECO:0007669"/>
    <property type="project" value="UniProtKB-KW"/>
</dbReference>
<dbReference type="InterPro" id="IPR029787">
    <property type="entry name" value="Nucleotide_cyclase"/>
</dbReference>
<keyword evidence="3" id="KW-0547">Nucleotide-binding</keyword>
<evidence type="ECO:0000256" key="7">
    <source>
        <dbReference type="ARBA" id="ARBA00023239"/>
    </source>
</evidence>
<evidence type="ECO:0000256" key="2">
    <source>
        <dbReference type="ARBA" id="ARBA00022490"/>
    </source>
</evidence>
<feature type="compositionally biased region" description="Basic and acidic residues" evidence="14">
    <location>
        <begin position="506"/>
        <end position="515"/>
    </location>
</feature>
<protein>
    <recommendedName>
        <fullName evidence="10">UBX domain-containing protein 11</fullName>
    </recommendedName>
    <alternativeName>
        <fullName evidence="12">Socius</fullName>
    </alternativeName>
    <alternativeName>
        <fullName evidence="11">UBX domain-containing protein 5</fullName>
    </alternativeName>
</protein>
<proteinExistence type="predicted"/>
<name>A0ABD2BVA5_VESMC</name>
<evidence type="ECO:0000256" key="6">
    <source>
        <dbReference type="ARBA" id="ARBA00023212"/>
    </source>
</evidence>
<evidence type="ECO:0000259" key="16">
    <source>
        <dbReference type="PROSITE" id="PS51399"/>
    </source>
</evidence>
<keyword evidence="5 13" id="KW-0175">Coiled coil</keyword>
<evidence type="ECO:0000256" key="5">
    <source>
        <dbReference type="ARBA" id="ARBA00023054"/>
    </source>
</evidence>
<evidence type="ECO:0000256" key="3">
    <source>
        <dbReference type="ARBA" id="ARBA00022741"/>
    </source>
</evidence>
<evidence type="ECO:0000256" key="12">
    <source>
        <dbReference type="ARBA" id="ARBA00081109"/>
    </source>
</evidence>
<evidence type="ECO:0000256" key="1">
    <source>
        <dbReference type="ARBA" id="ARBA00004245"/>
    </source>
</evidence>
<dbReference type="SUPFAM" id="SSF55073">
    <property type="entry name" value="Nucleotide cyclase"/>
    <property type="match status" value="2"/>
</dbReference>
<reference evidence="17 18" key="1">
    <citation type="journal article" date="2024" name="Ann. Entomol. Soc. Am.">
        <title>Genomic analyses of the southern and eastern yellowjacket wasps (Hymenoptera: Vespidae) reveal evolutionary signatures of social life.</title>
        <authorList>
            <person name="Catto M.A."/>
            <person name="Caine P.B."/>
            <person name="Orr S.E."/>
            <person name="Hunt B.G."/>
            <person name="Goodisman M.A.D."/>
        </authorList>
    </citation>
    <scope>NUCLEOTIDE SEQUENCE [LARGE SCALE GENOMIC DNA]</scope>
    <source>
        <strain evidence="17">232</strain>
        <tissue evidence="17">Head and thorax</tissue>
    </source>
</reference>
<comment type="caution">
    <text evidence="17">The sequence shown here is derived from an EMBL/GenBank/DDBJ whole genome shotgun (WGS) entry which is preliminary data.</text>
</comment>
<keyword evidence="18" id="KW-1185">Reference proteome</keyword>
<keyword evidence="6" id="KW-0206">Cytoskeleton</keyword>
<dbReference type="InterPro" id="IPR036241">
    <property type="entry name" value="NSFL1C_SEP_dom_sf"/>
</dbReference>
<dbReference type="PROSITE" id="PS50125">
    <property type="entry name" value="GUANYLATE_CYCLASE_2"/>
    <property type="match status" value="1"/>
</dbReference>
<organism evidence="17 18">
    <name type="scientific">Vespula maculifrons</name>
    <name type="common">Eastern yellow jacket</name>
    <name type="synonym">Wasp</name>
    <dbReference type="NCBI Taxonomy" id="7453"/>
    <lineage>
        <taxon>Eukaryota</taxon>
        <taxon>Metazoa</taxon>
        <taxon>Ecdysozoa</taxon>
        <taxon>Arthropoda</taxon>
        <taxon>Hexapoda</taxon>
        <taxon>Insecta</taxon>
        <taxon>Pterygota</taxon>
        <taxon>Neoptera</taxon>
        <taxon>Endopterygota</taxon>
        <taxon>Hymenoptera</taxon>
        <taxon>Apocrita</taxon>
        <taxon>Aculeata</taxon>
        <taxon>Vespoidea</taxon>
        <taxon>Vespidae</taxon>
        <taxon>Vespinae</taxon>
        <taxon>Vespula</taxon>
    </lineage>
</organism>
<evidence type="ECO:0000256" key="9">
    <source>
        <dbReference type="ARBA" id="ARBA00062345"/>
    </source>
</evidence>
<evidence type="ECO:0000256" key="14">
    <source>
        <dbReference type="SAM" id="MobiDB-lite"/>
    </source>
</evidence>
<evidence type="ECO:0000256" key="8">
    <source>
        <dbReference type="ARBA" id="ARBA00059434"/>
    </source>
</evidence>
<dbReference type="EMBL" id="JAYRBN010000066">
    <property type="protein sequence ID" value="KAL2736708.1"/>
    <property type="molecule type" value="Genomic_DNA"/>
</dbReference>
<sequence length="2352" mass="271901">MLSNSLMNEILGRMSQSDPTGNSEKKHQFVSSRNSKHKLKKVTSNSSYVLSGTDNERLDNGNIDKSQRPKIVSNPGTSWADTNKTNSGACFSGRRLWMNNNKILERSSNVPIHVNNTIEEESEFISIVTKQLYLAESQMHKMQNLLSKAEERLHDKDQEIERFKRKVKDLETKCKNQETLRKKEYQQRTNQTDNSGYLYKRCLILEHKIFEMEKFLADYGLIWVGDNGTSTLNKEYSINNFIESCYEQLIANIDRLNVAAGKGEVHVHHNEKGSGASFKTLSCMSLKFYKNGMLVQDSPLRLYNDPRTTSFIRDILDGYFPSELQEAYPNGVPFKVEDHRSEVYTNNVNVFPGHGYRLGKQTSKDGSSSIRLRNSKTSSNSSRQCSPRVKESPCNIDFASSFATRSLKSKNSPDSQSVDILSLRSQILASHNNVCSDSHLQSHINAELALSSRKEKRDLATKNIEYDLLVRERNSKLRNVSRFPSSGRNYPHHCNDRSSSKLSPIRLEKMNDRSRTRSRSASISNLRFSRSNISKSKSLSEDESKMSGKSSESESPRNPRISKSATHASKPAPPILHQINEPSGKSGELRLKVRSLNGGTVYLVHLSADDFIAKLYELLNEALPATWHKGYKILVSGYSPKRLEELELSLRESGITRDSVLHLMEKTFRPRNNSLLSRLTSKSNDLENERSSVKDALDIEASNKFTRLMATFVPNEIILAKDLEKKIKDQFDAILLFIDISDLTNRYNTFTNAENGGMYAFTILLNEYFNVIISEIYIVEGDVFKISQDTILSLWRIHQGELILNIMPKVINCAFNVKNAVMAMEENAEFKLKMNIVISVGNVIFSILGNELSRHYVIAGQPLLDFKKAQDISLPGDLILSTKAWEYCTPSKYEYVIKDAHNIKIIKILKYNKKLKQRRTTIRPLITNNSNHWDPAMLQKLSELLMKTTMDSTEESTSSEEDQDQEMFSPRTSMLETIKRSIGIQLKIYLIHTVTQQIALNQPLEYLMETRRVTIIYIDIIPSNSNTLEFIYLMDECYLLLHSIIRPFSACMYLTNMYESNILFSIVFGLKELIGIITNNEKMTQNAITCAFKILHALKNNLDIRGVSIGVSTGMAYCGVVGHNTRKEYMIIGTPLTYAKGMMEISNDKISCDYDTIIHSNLSRTAFKSRGIHEIKKIGKCHVYEFLGIPSIQLPPVKTSNLYYRYPILGRSEELEVFNDILDNIGVMDRNYSGILIMGDERSGKSRLLDAYVSIAKNRQINVIQLPLHYSYSEKEFTVIYYIILLILNAEDCKCIKDRERILKKKLSSFLPSNEFCYLNTLMKVSFPLSNEYCAANHSQRYIKMREIFNLILNQSDKMCIFLDDFHYTDSTSWYFVSVALNNINVVIVITTLNPPLNIKSFNIEENLFEDNRLIKIPLEGLENQFLTGFVCQFLNVVAISRNLDTIIKRYSRNDIGWCEVFLSLTLQSNGLTFLTISNNELEKYNLIFPRSYMVRKVPFDLFPEDVIPSSKTNLFPICITNDRYIGFADATLNYNSLKRMIFERMNPYQKEFIKCAAAIAVSELIRIRVVECASIQRHFFYTDDYLHALLIRRKTFSDMHHLVQCNCSNSNNFMIPNFATYSNCKILEFKILSFYKMLYNMLEKNEKDDYWYKTYMIYKRETHKCDECGGSSFLKTFSRNLSNKTIITNALKRAEQNFLKTDNQRTSKSINAVNSEVFLLSFFNHDEENEEVEEDSSDIANVSDHIVYDKYRLNSLRKSFIEPEKITHPFRTFLKEFHSIDYRKCHCYDKINSIYWQLSQHMRQIGSEEDMLEFLIEYSIGLIYIAEPMYALKILEFAEQKNKKLENECRKKEKCNVYSIVNKGIILILMGDANVALGHFSQAKIMYNKAIALRTTIPQSSIAICYVICIESLYLQIGTKFLRYFVNRYRGPTAFDRLELASYLARFSSILMIERKEKLAKSIILQSLRLGFENSGNFLKQAKIYLAAVKVLRRTANFNFIKRLENLMIEIITKKINRFCPEDVMFISEIFMAMYEIRALRGEFEKAIEFGKKILKITCAMKFIHVKLALLPSFIEIMVWTKHISEAVDLINELYYISDEDIDNSAITWYYALCLELLLEAGIFLESYESCFQYAKTIVGKQHIYYEIARDTKACVSRDPICLTRLLSGLWIWQLRMGYNIDESFEITIDTYTTQVEHDNFSAIVSCSQGLEYYLLVLIRCINLKKASEYTEVLDGVYKITKTLSRISKRAPFIKPFFYFYKSHINIIRSKSLQKNFNLNKAEKWSRLQNNKFIIARIIQSKRAMKICNVREYWIENVAYMNNIHWQDIEKYDLNSWAAILYPLPIPNTCS</sequence>
<dbReference type="SUPFAM" id="SSF52540">
    <property type="entry name" value="P-loop containing nucleoside triphosphate hydrolases"/>
    <property type="match status" value="1"/>
</dbReference>
<dbReference type="Gene3D" id="3.30.70.1230">
    <property type="entry name" value="Nucleotide cyclase"/>
    <property type="match status" value="2"/>
</dbReference>
<evidence type="ECO:0000259" key="15">
    <source>
        <dbReference type="PROSITE" id="PS50125"/>
    </source>
</evidence>
<dbReference type="SUPFAM" id="SSF102848">
    <property type="entry name" value="NSFL1 (p97 ATPase) cofactor p47, SEP domain"/>
    <property type="match status" value="1"/>
</dbReference>
<accession>A0ABD2BVA5</accession>
<dbReference type="Gene3D" id="3.30.420.210">
    <property type="entry name" value="SEP domain"/>
    <property type="match status" value="1"/>
</dbReference>
<evidence type="ECO:0000256" key="11">
    <source>
        <dbReference type="ARBA" id="ARBA00075811"/>
    </source>
</evidence>
<dbReference type="GO" id="GO:0005856">
    <property type="term" value="C:cytoskeleton"/>
    <property type="evidence" value="ECO:0007669"/>
    <property type="project" value="UniProtKB-SubCell"/>
</dbReference>
<feature type="coiled-coil region" evidence="13">
    <location>
        <begin position="132"/>
        <end position="187"/>
    </location>
</feature>
<dbReference type="Pfam" id="PF08059">
    <property type="entry name" value="SEP"/>
    <property type="match status" value="1"/>
</dbReference>
<keyword evidence="7" id="KW-0456">Lyase</keyword>
<comment type="subcellular location">
    <subcellularLocation>
        <location evidence="1">Cytoplasm</location>
        <location evidence="1">Cytoskeleton</location>
    </subcellularLocation>
</comment>
<dbReference type="PANTHER" id="PTHR16305:SF28">
    <property type="entry name" value="GUANYLATE CYCLASE DOMAIN-CONTAINING PROTEIN"/>
    <property type="match status" value="1"/>
</dbReference>
<dbReference type="PROSITE" id="PS51399">
    <property type="entry name" value="SEP"/>
    <property type="match status" value="1"/>
</dbReference>
<feature type="domain" description="SEP" evidence="16">
    <location>
        <begin position="281"/>
        <end position="345"/>
    </location>
</feature>
<feature type="compositionally biased region" description="Polar residues" evidence="14">
    <location>
        <begin position="42"/>
        <end position="53"/>
    </location>
</feature>
<feature type="compositionally biased region" description="Basic and acidic residues" evidence="14">
    <location>
        <begin position="538"/>
        <end position="557"/>
    </location>
</feature>
<gene>
    <name evidence="17" type="ORF">V1477_013217</name>
</gene>
<feature type="region of interest" description="Disordered" evidence="14">
    <location>
        <begin position="355"/>
        <end position="390"/>
    </location>
</feature>
<keyword evidence="2" id="KW-0963">Cytoplasm</keyword>
<feature type="region of interest" description="Disordered" evidence="14">
    <location>
        <begin position="480"/>
        <end position="583"/>
    </location>
</feature>
<feature type="compositionally biased region" description="Low complexity" evidence="14">
    <location>
        <begin position="519"/>
        <end position="537"/>
    </location>
</feature>
<evidence type="ECO:0000313" key="17">
    <source>
        <dbReference type="EMBL" id="KAL2736708.1"/>
    </source>
</evidence>
<feature type="compositionally biased region" description="Polar residues" evidence="14">
    <location>
        <begin position="74"/>
        <end position="85"/>
    </location>
</feature>
<evidence type="ECO:0000256" key="10">
    <source>
        <dbReference type="ARBA" id="ARBA00073759"/>
    </source>
</evidence>
<dbReference type="InterPro" id="IPR027417">
    <property type="entry name" value="P-loop_NTPase"/>
</dbReference>
<evidence type="ECO:0000256" key="13">
    <source>
        <dbReference type="SAM" id="Coils"/>
    </source>
</evidence>
<feature type="region of interest" description="Disordered" evidence="14">
    <location>
        <begin position="13"/>
        <end position="85"/>
    </location>
</feature>
<feature type="domain" description="Guanylate cyclase" evidence="15">
    <location>
        <begin position="1014"/>
        <end position="1143"/>
    </location>
</feature>
<feature type="compositionally biased region" description="Polar residues" evidence="14">
    <location>
        <begin position="360"/>
        <end position="385"/>
    </location>
</feature>
<dbReference type="SMART" id="SM00553">
    <property type="entry name" value="SEP"/>
    <property type="match status" value="1"/>
</dbReference>
<dbReference type="FunFam" id="3.30.420.210:FF:000003">
    <property type="entry name" value="UBX domain protein 11"/>
    <property type="match status" value="1"/>
</dbReference>
<evidence type="ECO:0000313" key="18">
    <source>
        <dbReference type="Proteomes" id="UP001607303"/>
    </source>
</evidence>
<dbReference type="InterPro" id="IPR012989">
    <property type="entry name" value="SEP_domain"/>
</dbReference>
<dbReference type="GO" id="GO:0005524">
    <property type="term" value="F:ATP binding"/>
    <property type="evidence" value="ECO:0007669"/>
    <property type="project" value="UniProtKB-KW"/>
</dbReference>
<dbReference type="PANTHER" id="PTHR16305">
    <property type="entry name" value="TESTICULAR SOLUBLE ADENYLYL CYCLASE"/>
    <property type="match status" value="1"/>
</dbReference>